<evidence type="ECO:0000313" key="2">
    <source>
        <dbReference type="Proteomes" id="UP000789508"/>
    </source>
</evidence>
<organism evidence="1 2">
    <name type="scientific">Ambispora leptoticha</name>
    <dbReference type="NCBI Taxonomy" id="144679"/>
    <lineage>
        <taxon>Eukaryota</taxon>
        <taxon>Fungi</taxon>
        <taxon>Fungi incertae sedis</taxon>
        <taxon>Mucoromycota</taxon>
        <taxon>Glomeromycotina</taxon>
        <taxon>Glomeromycetes</taxon>
        <taxon>Archaeosporales</taxon>
        <taxon>Ambisporaceae</taxon>
        <taxon>Ambispora</taxon>
    </lineage>
</organism>
<comment type="caution">
    <text evidence="1">The sequence shown here is derived from an EMBL/GenBank/DDBJ whole genome shotgun (WGS) entry which is preliminary data.</text>
</comment>
<dbReference type="EMBL" id="CAJVPS010000283">
    <property type="protein sequence ID" value="CAG8473419.1"/>
    <property type="molecule type" value="Genomic_DNA"/>
</dbReference>
<protein>
    <submittedName>
        <fullName evidence="1">4585_t:CDS:1</fullName>
    </submittedName>
</protein>
<dbReference type="AlphaFoldDB" id="A0A9N8W773"/>
<dbReference type="OrthoDB" id="2342435at2759"/>
<evidence type="ECO:0000313" key="1">
    <source>
        <dbReference type="EMBL" id="CAG8473419.1"/>
    </source>
</evidence>
<proteinExistence type="predicted"/>
<keyword evidence="2" id="KW-1185">Reference proteome</keyword>
<reference evidence="1" key="1">
    <citation type="submission" date="2021-06" db="EMBL/GenBank/DDBJ databases">
        <authorList>
            <person name="Kallberg Y."/>
            <person name="Tangrot J."/>
            <person name="Rosling A."/>
        </authorList>
    </citation>
    <scope>NUCLEOTIDE SEQUENCE</scope>
    <source>
        <strain evidence="1">FL130A</strain>
    </source>
</reference>
<accession>A0A9N8W773</accession>
<gene>
    <name evidence="1" type="ORF">ALEPTO_LOCUS2123</name>
</gene>
<name>A0A9N8W773_9GLOM</name>
<dbReference type="Proteomes" id="UP000789508">
    <property type="component" value="Unassembled WGS sequence"/>
</dbReference>
<sequence>MLYLFVTVKRESQIPSTILSDVLFEIDDDLTFQDLLQQADLEYKSSEIVKVEVRCVGNKQYNTVASGVKSSLALCRKDERNVSHIRFTISDGSIQSTRSTSSNDYLNAFNIMMEQSSIRSLPPPKSGNTKRDKLYNDMLFILREKNCGWLNGNETTVGKRFLESLNALLWELDEHHQKLQDRGCQIPEFVLSLHGYQNKQYYKKESHHKKGNLQRSKLDLLVKGIENCISQPWAASDLWSEFIREVFMLISCVQKYMEYLENVNRSVNTIRNAMQPARNPLDNSDIKILIECFRQDLKDCYKSLATKIRETNAYEVVLLDEYLPQNKYERYNFIQNLQLDSTIMLYRYYHSNYLGTLNFIWRIPLDPNERSDNLQAKIIIEIQEKLPHYFTRGMRKNIFERYSLLTRITPNVLRLLYYDLTGDSSVGVTEKVRQMDERLRLMLELGDPEIIVDLRTNNGFKGTKFDIFWDEVSAYFEEVQARQLRKSHPDAHYCRAIFKYFRHFAVKFKEHTVLIFADDKHKVPIGEDVATSTGVRNKSVAIPISAILNASDHDFTKLSLTPSVMLLATIPEEPTDSFYNGQFLPEILMIYTDGGPDHKFTFGSVRISLICLFLKGNFDMLIAARTAPYHSWANPAERIMSIINLALQDVALQRDQMSEESELVFAQLKTLESILGQTATNLEIEQFFKTGYIQYKIY</sequence>